<dbReference type="GO" id="GO:0006355">
    <property type="term" value="P:regulation of DNA-templated transcription"/>
    <property type="evidence" value="ECO:0007669"/>
    <property type="project" value="InterPro"/>
</dbReference>
<dbReference type="Gene3D" id="3.30.450.20">
    <property type="entry name" value="PAS domain"/>
    <property type="match status" value="1"/>
</dbReference>
<evidence type="ECO:0000313" key="3">
    <source>
        <dbReference type="EMBL" id="QTL99111.1"/>
    </source>
</evidence>
<dbReference type="SUPFAM" id="SSF55073">
    <property type="entry name" value="Nucleotide cyclase"/>
    <property type="match status" value="1"/>
</dbReference>
<dbReference type="Gene3D" id="1.10.3210.10">
    <property type="entry name" value="Hypothetical protein af1432"/>
    <property type="match status" value="1"/>
</dbReference>
<dbReference type="EMBL" id="CP046640">
    <property type="protein sequence ID" value="QTL99111.1"/>
    <property type="molecule type" value="Genomic_DNA"/>
</dbReference>
<proteinExistence type="predicted"/>
<dbReference type="InterPro" id="IPR000014">
    <property type="entry name" value="PAS"/>
</dbReference>
<dbReference type="RefSeq" id="WP_230867506.1">
    <property type="nucleotide sequence ID" value="NZ_CP046640.1"/>
</dbReference>
<accession>A0A8A7KCD8</accession>
<dbReference type="Pfam" id="PF00990">
    <property type="entry name" value="GGDEF"/>
    <property type="match status" value="1"/>
</dbReference>
<dbReference type="KEGG" id="ifn:GM661_14665"/>
<dbReference type="InterPro" id="IPR029787">
    <property type="entry name" value="Nucleotide_cyclase"/>
</dbReference>
<dbReference type="SUPFAM" id="SSF109604">
    <property type="entry name" value="HD-domain/PDEase-like"/>
    <property type="match status" value="1"/>
</dbReference>
<dbReference type="PANTHER" id="PTHR45138:SF9">
    <property type="entry name" value="DIGUANYLATE CYCLASE DGCM-RELATED"/>
    <property type="match status" value="1"/>
</dbReference>
<dbReference type="AlphaFoldDB" id="A0A8A7KCD8"/>
<dbReference type="InterPro" id="IPR000160">
    <property type="entry name" value="GGDEF_dom"/>
</dbReference>
<dbReference type="Pfam" id="PF13487">
    <property type="entry name" value="HD_5"/>
    <property type="match status" value="1"/>
</dbReference>
<dbReference type="SUPFAM" id="SSF55785">
    <property type="entry name" value="PYP-like sensor domain (PAS domain)"/>
    <property type="match status" value="1"/>
</dbReference>
<sequence>MEIKQQELLSIYEQSFHYIPLAMVVLDAQGEVVLSNEGFEEMFGYSELDSIGQDLSELIVPPDLHHENETLLELAAGKKEFKESTIRSRKDGTEIAVLVRGYPFKVSAKKSYMLNIYQSLSQLTEVKAEESQRFFHDRLTGLYNRNFLEEEIKRLDHKRYLPFSIVIGDVNGLKLTNDVFGHKTGDNLLREIARIIQQSSRQGDLIGRWGGDEFIIILPGTSYKEAEKLLERINKKEVRLEGVLFKPAICFGIATKLSEEERFERVLKKADENMYEKKLINRPKFEELILKELLNKLHADLIQFRKYLSLVIRTADKFGQVLGFNDSKLRKIRKLAKYYDIGRVNPETVGDNYKISEAGYNIAKNLNELAPIAEEILTIRENWDGSGGPYGLKGEEIPYQARMLAVVDYYYRHSLHNNRQVIKELKSLSGNKFDPQLVRVFLEQVLAEK</sequence>
<dbReference type="PROSITE" id="PS50887">
    <property type="entry name" value="GGDEF"/>
    <property type="match status" value="1"/>
</dbReference>
<evidence type="ECO:0000313" key="4">
    <source>
        <dbReference type="Proteomes" id="UP000665020"/>
    </source>
</evidence>
<dbReference type="InterPro" id="IPR013767">
    <property type="entry name" value="PAS_fold"/>
</dbReference>
<feature type="domain" description="GGDEF" evidence="2">
    <location>
        <begin position="161"/>
        <end position="290"/>
    </location>
</feature>
<dbReference type="InterPro" id="IPR050469">
    <property type="entry name" value="Diguanylate_Cyclase"/>
</dbReference>
<dbReference type="NCBIfam" id="TIGR00229">
    <property type="entry name" value="sensory_box"/>
    <property type="match status" value="1"/>
</dbReference>
<reference evidence="3" key="1">
    <citation type="submission" date="2019-12" db="EMBL/GenBank/DDBJ databases">
        <authorList>
            <person name="zhang j."/>
            <person name="sun C.M."/>
        </authorList>
    </citation>
    <scope>NUCLEOTIDE SEQUENCE</scope>
    <source>
        <strain evidence="3">NS-1</strain>
    </source>
</reference>
<dbReference type="PANTHER" id="PTHR45138">
    <property type="entry name" value="REGULATORY COMPONENTS OF SENSORY TRANSDUCTION SYSTEM"/>
    <property type="match status" value="1"/>
</dbReference>
<evidence type="ECO:0000259" key="2">
    <source>
        <dbReference type="PROSITE" id="PS50887"/>
    </source>
</evidence>
<keyword evidence="4" id="KW-1185">Reference proteome</keyword>
<dbReference type="Pfam" id="PF00989">
    <property type="entry name" value="PAS"/>
    <property type="match status" value="1"/>
</dbReference>
<gene>
    <name evidence="3" type="ORF">GM661_14665</name>
</gene>
<evidence type="ECO:0000259" key="1">
    <source>
        <dbReference type="PROSITE" id="PS50112"/>
    </source>
</evidence>
<dbReference type="PROSITE" id="PS50112">
    <property type="entry name" value="PAS"/>
    <property type="match status" value="1"/>
</dbReference>
<dbReference type="SMART" id="SM00091">
    <property type="entry name" value="PAS"/>
    <property type="match status" value="1"/>
</dbReference>
<dbReference type="GO" id="GO:0052621">
    <property type="term" value="F:diguanylate cyclase activity"/>
    <property type="evidence" value="ECO:0007669"/>
    <property type="project" value="TreeGrafter"/>
</dbReference>
<organism evidence="3 4">
    <name type="scientific">Iocasia fonsfrigidae</name>
    <dbReference type="NCBI Taxonomy" id="2682810"/>
    <lineage>
        <taxon>Bacteria</taxon>
        <taxon>Bacillati</taxon>
        <taxon>Bacillota</taxon>
        <taxon>Clostridia</taxon>
        <taxon>Halanaerobiales</taxon>
        <taxon>Halanaerobiaceae</taxon>
        <taxon>Iocasia</taxon>
    </lineage>
</organism>
<dbReference type="SMART" id="SM00267">
    <property type="entry name" value="GGDEF"/>
    <property type="match status" value="1"/>
</dbReference>
<dbReference type="InterPro" id="IPR043128">
    <property type="entry name" value="Rev_trsase/Diguanyl_cyclase"/>
</dbReference>
<dbReference type="CDD" id="cd00130">
    <property type="entry name" value="PAS"/>
    <property type="match status" value="1"/>
</dbReference>
<dbReference type="Gene3D" id="3.30.70.270">
    <property type="match status" value="1"/>
</dbReference>
<dbReference type="InterPro" id="IPR035965">
    <property type="entry name" value="PAS-like_dom_sf"/>
</dbReference>
<protein>
    <submittedName>
        <fullName evidence="3">Diguanylate cyclase</fullName>
    </submittedName>
</protein>
<dbReference type="Proteomes" id="UP000665020">
    <property type="component" value="Chromosome"/>
</dbReference>
<name>A0A8A7KCD8_9FIRM</name>
<dbReference type="CDD" id="cd01949">
    <property type="entry name" value="GGDEF"/>
    <property type="match status" value="1"/>
</dbReference>
<dbReference type="NCBIfam" id="TIGR00254">
    <property type="entry name" value="GGDEF"/>
    <property type="match status" value="1"/>
</dbReference>
<feature type="domain" description="PAS" evidence="1">
    <location>
        <begin position="4"/>
        <end position="78"/>
    </location>
</feature>